<dbReference type="SMART" id="SM01162">
    <property type="entry name" value="DUF1771"/>
    <property type="match status" value="1"/>
</dbReference>
<dbReference type="Pfam" id="PF13671">
    <property type="entry name" value="AAA_33"/>
    <property type="match status" value="1"/>
</dbReference>
<dbReference type="Pfam" id="PF25126">
    <property type="entry name" value="DUF7818"/>
    <property type="match status" value="1"/>
</dbReference>
<dbReference type="RefSeq" id="XP_020641857.2">
    <property type="nucleotide sequence ID" value="XM_020786198.2"/>
</dbReference>
<dbReference type="Pfam" id="PF02845">
    <property type="entry name" value="CUE"/>
    <property type="match status" value="1"/>
</dbReference>
<dbReference type="PANTHER" id="PTHR46535:SF1">
    <property type="entry name" value="NEDD4-BINDING PROTEIN 2"/>
    <property type="match status" value="1"/>
</dbReference>
<dbReference type="Pfam" id="PF01713">
    <property type="entry name" value="Smr"/>
    <property type="match status" value="1"/>
</dbReference>
<feature type="region of interest" description="Disordered" evidence="1">
    <location>
        <begin position="894"/>
        <end position="928"/>
    </location>
</feature>
<dbReference type="Gene3D" id="3.40.50.300">
    <property type="entry name" value="P-loop containing nucleotide triphosphate hydrolases"/>
    <property type="match status" value="1"/>
</dbReference>
<dbReference type="CDD" id="cd14365">
    <property type="entry name" value="CUE_N4BP2"/>
    <property type="match status" value="1"/>
</dbReference>
<dbReference type="InterPro" id="IPR003892">
    <property type="entry name" value="CUE"/>
</dbReference>
<dbReference type="GO" id="GO:0043130">
    <property type="term" value="F:ubiquitin binding"/>
    <property type="evidence" value="ECO:0007669"/>
    <property type="project" value="InterPro"/>
</dbReference>
<feature type="compositionally biased region" description="Low complexity" evidence="1">
    <location>
        <begin position="1252"/>
        <end position="1261"/>
    </location>
</feature>
<dbReference type="SMART" id="SM00463">
    <property type="entry name" value="SMR"/>
    <property type="match status" value="1"/>
</dbReference>
<name>A0A6J0SZQ3_9SAUR</name>
<dbReference type="KEGG" id="pvt:110075215"/>
<feature type="region of interest" description="Disordered" evidence="1">
    <location>
        <begin position="1240"/>
        <end position="1266"/>
    </location>
</feature>
<evidence type="ECO:0000313" key="6">
    <source>
        <dbReference type="RefSeq" id="XP_072857270.1"/>
    </source>
</evidence>
<dbReference type="Pfam" id="PF25124">
    <property type="entry name" value="DUF7816"/>
    <property type="match status" value="1"/>
</dbReference>
<reference evidence="5 6" key="1">
    <citation type="submission" date="2025-05" db="UniProtKB">
        <authorList>
            <consortium name="RefSeq"/>
        </authorList>
    </citation>
    <scope>IDENTIFICATION</scope>
</reference>
<feature type="compositionally biased region" description="Polar residues" evidence="1">
    <location>
        <begin position="947"/>
        <end position="956"/>
    </location>
</feature>
<dbReference type="InterPro" id="IPR009060">
    <property type="entry name" value="UBA-like_sf"/>
</dbReference>
<dbReference type="Gene3D" id="1.10.8.10">
    <property type="entry name" value="DNA helicase RuvA subunit, C-terminal domain"/>
    <property type="match status" value="1"/>
</dbReference>
<dbReference type="InterPro" id="IPR056719">
    <property type="entry name" value="DUF7817"/>
</dbReference>
<dbReference type="InterPro" id="IPR027417">
    <property type="entry name" value="P-loop_NTPase"/>
</dbReference>
<dbReference type="InterPro" id="IPR041801">
    <property type="entry name" value="N4BP2_CUE"/>
</dbReference>
<evidence type="ECO:0000313" key="5">
    <source>
        <dbReference type="RefSeq" id="XP_020641857.2"/>
    </source>
</evidence>
<organism evidence="4 5">
    <name type="scientific">Pogona vitticeps</name>
    <name type="common">central bearded dragon</name>
    <dbReference type="NCBI Taxonomy" id="103695"/>
    <lineage>
        <taxon>Eukaryota</taxon>
        <taxon>Metazoa</taxon>
        <taxon>Chordata</taxon>
        <taxon>Craniata</taxon>
        <taxon>Vertebrata</taxon>
        <taxon>Euteleostomi</taxon>
        <taxon>Lepidosauria</taxon>
        <taxon>Squamata</taxon>
        <taxon>Bifurcata</taxon>
        <taxon>Unidentata</taxon>
        <taxon>Episquamata</taxon>
        <taxon>Toxicofera</taxon>
        <taxon>Iguania</taxon>
        <taxon>Acrodonta</taxon>
        <taxon>Agamidae</taxon>
        <taxon>Amphibolurinae</taxon>
        <taxon>Pogona</taxon>
    </lineage>
</organism>
<dbReference type="GO" id="GO:0005634">
    <property type="term" value="C:nucleus"/>
    <property type="evidence" value="ECO:0007669"/>
    <property type="project" value="TreeGrafter"/>
</dbReference>
<sequence>MPRKKKNLGVSPSRKNIDLETIAATAAGLVPSSVEHVMLQAPDAVNKEELISSLSEMFSDLDPTVIYMVLSECDFRVEDSMDCLLELSTTAKGITSTSEVSGFDSISASLVCENLPCSITNETKGQSSTAKKAVNSSEQSEKSLSSEELTSLLHNSLGEHNLNTEMKDSENDQISGNLCPVLNCSSSISIKEQSKWAKASLHSNAVLSSKLVETSSEKLETTFTELNPDNNTSEPVFRKVNIERKDSSLYEVDIFAKSPEKFSLPEVVLDSGAISESIMLRSIEACHSKPPQTQNVFLDFTTVSGVSVQACQGSAGFETSSFDRHSSQDIENSEALVVCNNPKKAAIPDLCTGSIFKSSSFTNVDQSQQAWNSQFSILQEYSPEPVFYPAFYPQSVSHSFVTPVAVSPGKWRPASDYRSLGRVCSPQVSSQSWDNKSSVPRIWENKDGSQKMNFAQVHQLPNCHMVRRKNHFVGHVLVLLRGVPGSGKSYLARTLLEDNPGGIILSTDDYFYQKNGKYQFDADCLAEAHEWNRKRAKEAFEKRITPIIIDNTNTQAWEMKPYVALSQQHKYKVIFREPDTWWKFKPKELERRNIHGVSKEKIKKMLERYERCLTVNSILNSSIPDELKNITRDEVLHQKEGEGKEDILSYGKTEEAFVSTLKCSEVNVDNDHLLEKETLENQNFQKDKREIRHKSEECHSECRIPLNNLDIYTPPCNDTVNSVIKPEVAKIDSAKETVLFSFNVKETVHQHSDLKAQVEANKCAEIETEAELTDVKNADGGDSNYEQAVRPEMFSFVGDWPVDQTMGQRVKRARRLEKLMKSEKEDKVTNILTLNSLKVPDKGENLDLILKELPFSENKQEENHERSTYISSIKTEEDASRLLVVGDWPVQNSLEQRPNRAKRMPRKNLSDSERLGSNPCNNSRNGLNTKTVLPGVSADIGNDEIFQEQNTSSSETVTEKKPVQNKRTRKHHKLALTFTNNLAIGKPEEKSSLFHVMEEKPDECTLTETSKYSQTEPQDFAHLWRLERKIVVSEDTRILHGRLDGFIPKCVDTTSGCPEKIPYKVTYEKSTYVEESELVSIDESENLNILCKLFGSLSFDALKDLYERCNRDIDWTTGILLDSDEKLCKKDNIECLQKAEAQTPDTAVDSKENTGYVEKPDSQEAVISRINQDSEIFNILIDDASNKTYDTSDVNTEIANLLTSVLLGSSPVNKNSNQPLEGADLEESVVQQSPLDTMTTHTKEMHSATLSENEQQNEQQNKVSHSEMGGCGPVTVPDDFNGGPFALKPIIHTVTDNRSSRNPQACSTTEDTAFQDILPDLKSIEDLQSKGGTLVECGEMDCKPQFPKAAENGENKIPNENYGIMRLQTPTTSSNSVNIDCLELALPPELAIQLSEIFGPVGVDSESLTTEDYVVHIDLNLAREIHEKWKASIMKRQKREEELHRLLEEDPMLFEQLQLDELDMDLSHHTSSQVQRTEPVHELTQNSVASDFFPFMDHWNVQTQKVSLREIMSEEIALQERQDEKHFPFMTRKDCAARLKEKQLLEIFPTINPNFLMDIFKDNNYSLEQTVQFLNTVLEADPVKTVVAKETTQGTTLSSCGIPKKKVKKIKEPEDNLIEKVFQDFEYPGYDDFRAEAFLHQQHRQECLRKAGEAYRKGMKPVAAFYVQRGRFHEQKMKEANRDAAVQIFEKVNASKLPVNLLDLHGLHVDEALDHLGAVLQEKTEECSLAGGKPYLYVITGRGNHSQGRVARIKPAVMRYLTSHKFRFTEIKPGCLKVMLK</sequence>
<dbReference type="InterPro" id="IPR052772">
    <property type="entry name" value="Endo/PolyKinase_Domain-Protein"/>
</dbReference>
<dbReference type="OrthoDB" id="3231855at2759"/>
<dbReference type="Proteomes" id="UP001652642">
    <property type="component" value="Chromosome 5"/>
</dbReference>
<proteinExistence type="predicted"/>
<dbReference type="RefSeq" id="XP_072857270.1">
    <property type="nucleotide sequence ID" value="XM_073001169.1"/>
</dbReference>
<dbReference type="SUPFAM" id="SSF46934">
    <property type="entry name" value="UBA-like"/>
    <property type="match status" value="1"/>
</dbReference>
<dbReference type="SUPFAM" id="SSF52540">
    <property type="entry name" value="P-loop containing nucleoside triphosphate hydrolases"/>
    <property type="match status" value="1"/>
</dbReference>
<dbReference type="InterPro" id="IPR013899">
    <property type="entry name" value="DUF1771"/>
</dbReference>
<dbReference type="InterPro" id="IPR036063">
    <property type="entry name" value="Smr_dom_sf"/>
</dbReference>
<dbReference type="Gene3D" id="3.30.1370.110">
    <property type="match status" value="1"/>
</dbReference>
<keyword evidence="4" id="KW-1185">Reference proteome</keyword>
<dbReference type="InterPro" id="IPR002625">
    <property type="entry name" value="Smr_dom"/>
</dbReference>
<dbReference type="PANTHER" id="PTHR46535">
    <property type="entry name" value="NEDD4-BINDING PROTEIN 2"/>
    <property type="match status" value="1"/>
</dbReference>
<dbReference type="PROSITE" id="PS51140">
    <property type="entry name" value="CUE"/>
    <property type="match status" value="1"/>
</dbReference>
<evidence type="ECO:0000259" key="2">
    <source>
        <dbReference type="PROSITE" id="PS50828"/>
    </source>
</evidence>
<gene>
    <name evidence="5 6" type="primary">N4BP2</name>
</gene>
<evidence type="ECO:0000259" key="3">
    <source>
        <dbReference type="PROSITE" id="PS51140"/>
    </source>
</evidence>
<dbReference type="Pfam" id="PF08590">
    <property type="entry name" value="DUF1771"/>
    <property type="match status" value="1"/>
</dbReference>
<protein>
    <submittedName>
        <fullName evidence="5 6">NEDD4-binding protein 2 isoform X1</fullName>
    </submittedName>
</protein>
<dbReference type="GO" id="GO:0004519">
    <property type="term" value="F:endonuclease activity"/>
    <property type="evidence" value="ECO:0007669"/>
    <property type="project" value="TreeGrafter"/>
</dbReference>
<dbReference type="InterPro" id="IPR056718">
    <property type="entry name" value="DUF7816"/>
</dbReference>
<dbReference type="CDD" id="cd14279">
    <property type="entry name" value="CUE"/>
    <property type="match status" value="1"/>
</dbReference>
<feature type="compositionally biased region" description="Polar residues" evidence="1">
    <location>
        <begin position="918"/>
        <end position="928"/>
    </location>
</feature>
<accession>A0A6J0SZQ3</accession>
<feature type="domain" description="CUE" evidence="3">
    <location>
        <begin position="46"/>
        <end position="89"/>
    </location>
</feature>
<evidence type="ECO:0000256" key="1">
    <source>
        <dbReference type="SAM" id="MobiDB-lite"/>
    </source>
</evidence>
<feature type="region of interest" description="Disordered" evidence="1">
    <location>
        <begin position="947"/>
        <end position="970"/>
    </location>
</feature>
<evidence type="ECO:0000313" key="4">
    <source>
        <dbReference type="Proteomes" id="UP001652642"/>
    </source>
</evidence>
<feature type="region of interest" description="Disordered" evidence="1">
    <location>
        <begin position="122"/>
        <end position="148"/>
    </location>
</feature>
<dbReference type="SUPFAM" id="SSF160443">
    <property type="entry name" value="SMR domain-like"/>
    <property type="match status" value="1"/>
</dbReference>
<feature type="domain" description="Smr" evidence="2">
    <location>
        <begin position="1702"/>
        <end position="1781"/>
    </location>
</feature>
<dbReference type="PROSITE" id="PS50828">
    <property type="entry name" value="SMR"/>
    <property type="match status" value="1"/>
</dbReference>
<dbReference type="InterPro" id="IPR056720">
    <property type="entry name" value="DUF7818"/>
</dbReference>
<dbReference type="CTD" id="55728"/>
<dbReference type="Pfam" id="PF25125">
    <property type="entry name" value="DUF7817"/>
    <property type="match status" value="1"/>
</dbReference>
<dbReference type="GeneID" id="110075215"/>